<dbReference type="HOGENOM" id="CLU_2002882_0_0_12"/>
<dbReference type="Proteomes" id="UP000011701">
    <property type="component" value="Chromosome"/>
</dbReference>
<gene>
    <name evidence="2" type="ORF">HMPREF9723_01330</name>
</gene>
<dbReference type="EMBL" id="AGDY01000006">
    <property type="protein sequence ID" value="EMB21557.1"/>
    <property type="molecule type" value="Genomic_DNA"/>
</dbReference>
<comment type="caution">
    <text evidence="2">The sequence shown here is derived from an EMBL/GenBank/DDBJ whole genome shotgun (WGS) entry which is preliminary data.</text>
</comment>
<protein>
    <submittedName>
        <fullName evidence="2">Uncharacterized protein</fullName>
    </submittedName>
</protein>
<sequence length="124" mass="14117">MSDILTSISTVITVIAILYSLWYQDIEKAIAEELPEHKDDQIEPKKRIKTTLINKAIPLFFVSFLFFIIYIPESIGIVKQSIASVQSSSWNYNSTMLAIIFINILSLLISVILIVKCIKLIKKL</sequence>
<dbReference type="GeneID" id="44140821"/>
<evidence type="ECO:0000256" key="1">
    <source>
        <dbReference type="SAM" id="Phobius"/>
    </source>
</evidence>
<keyword evidence="1" id="KW-1133">Transmembrane helix</keyword>
<dbReference type="PATRIC" id="fig|999434.4.peg.1379"/>
<accession>A0A0F6MPI5</accession>
<keyword evidence="1" id="KW-0812">Transmembrane</keyword>
<feature type="transmembrane region" description="Helical" evidence="1">
    <location>
        <begin position="92"/>
        <end position="115"/>
    </location>
</feature>
<dbReference type="RefSeq" id="WP_002673160.1">
    <property type="nucleotide sequence ID" value="NZ_CM001797.1"/>
</dbReference>
<dbReference type="AlphaFoldDB" id="A0A0F6MPI5"/>
<name>A0A0F6MPI5_TREDN</name>
<keyword evidence="1" id="KW-0472">Membrane</keyword>
<feature type="transmembrane region" description="Helical" evidence="1">
    <location>
        <begin position="52"/>
        <end position="72"/>
    </location>
</feature>
<reference evidence="2" key="1">
    <citation type="submission" date="2012-01" db="EMBL/GenBank/DDBJ databases">
        <title>The Genome Sequence of Treponema denticola OTK.</title>
        <authorList>
            <consortium name="The Broad Institute Genome Sequencing Platform"/>
            <person name="Earl A."/>
            <person name="Ward D."/>
            <person name="Feldgarden M."/>
            <person name="Gevers D."/>
            <person name="Blanton J.M."/>
            <person name="Fenno C.J."/>
            <person name="Baranova O.V."/>
            <person name="Mathney J."/>
            <person name="Dewhirst F.E."/>
            <person name="Izard J."/>
            <person name="Young S.K."/>
            <person name="Zeng Q."/>
            <person name="Gargeya S."/>
            <person name="Fitzgerald M."/>
            <person name="Haas B."/>
            <person name="Abouelleil A."/>
            <person name="Alvarado L."/>
            <person name="Arachchi H.M."/>
            <person name="Berlin A."/>
            <person name="Chapman S.B."/>
            <person name="Gearin G."/>
            <person name="Goldberg J."/>
            <person name="Griggs A."/>
            <person name="Gujja S."/>
            <person name="Hansen M."/>
            <person name="Heiman D."/>
            <person name="Howarth C."/>
            <person name="Larimer J."/>
            <person name="Lui A."/>
            <person name="MacDonald P.J.P."/>
            <person name="McCowen C."/>
            <person name="Montmayeur A."/>
            <person name="Murphy C."/>
            <person name="Neiman D."/>
            <person name="Pearson M."/>
            <person name="Priest M."/>
            <person name="Roberts A."/>
            <person name="Saif S."/>
            <person name="Shea T."/>
            <person name="Sisk P."/>
            <person name="Stolte C."/>
            <person name="Sykes S."/>
            <person name="Wortman J."/>
            <person name="Nusbaum C."/>
            <person name="Birren B."/>
        </authorList>
    </citation>
    <scope>NUCLEOTIDE SEQUENCE [LARGE SCALE GENOMIC DNA]</scope>
    <source>
        <strain evidence="2">OTK</strain>
    </source>
</reference>
<organism evidence="2">
    <name type="scientific">Treponema denticola OTK</name>
    <dbReference type="NCBI Taxonomy" id="999434"/>
    <lineage>
        <taxon>Bacteria</taxon>
        <taxon>Pseudomonadati</taxon>
        <taxon>Spirochaetota</taxon>
        <taxon>Spirochaetia</taxon>
        <taxon>Spirochaetales</taxon>
        <taxon>Treponemataceae</taxon>
        <taxon>Treponema</taxon>
    </lineage>
</organism>
<evidence type="ECO:0000313" key="2">
    <source>
        <dbReference type="EMBL" id="EMB21557.1"/>
    </source>
</evidence>
<feature type="transmembrane region" description="Helical" evidence="1">
    <location>
        <begin position="6"/>
        <end position="23"/>
    </location>
</feature>
<proteinExistence type="predicted"/>